<evidence type="ECO:0008006" key="3">
    <source>
        <dbReference type="Google" id="ProtNLM"/>
    </source>
</evidence>
<feature type="transmembrane region" description="Helical" evidence="1">
    <location>
        <begin position="177"/>
        <end position="195"/>
    </location>
</feature>
<dbReference type="EMBL" id="FPHN01000208">
    <property type="protein sequence ID" value="SFV66554.1"/>
    <property type="molecule type" value="Genomic_DNA"/>
</dbReference>
<name>A0A1W1CLA1_9ZZZZ</name>
<feature type="transmembrane region" description="Helical" evidence="1">
    <location>
        <begin position="216"/>
        <end position="238"/>
    </location>
</feature>
<evidence type="ECO:0000313" key="2">
    <source>
        <dbReference type="EMBL" id="SFV66554.1"/>
    </source>
</evidence>
<feature type="transmembrane region" description="Helical" evidence="1">
    <location>
        <begin position="283"/>
        <end position="301"/>
    </location>
</feature>
<protein>
    <recommendedName>
        <fullName evidence="3">DUF4153 domain-containing protein</fullName>
    </recommendedName>
</protein>
<proteinExistence type="predicted"/>
<feature type="transmembrane region" description="Helical" evidence="1">
    <location>
        <begin position="250"/>
        <end position="271"/>
    </location>
</feature>
<sequence>MNSLLDIFDRLSITLLETLKRFPLASLCAFLVSLILILLIEIDYSQTNEIALLANKVAFVLSLGIFLFPVLHLLNRSIFFKILGIGILCVYFYFLPLKIGALEVLRHILLLFALSFMFFWAPFLNTNISNKNIWEWTMKILLILLVTIVLTLTFYIVFYIFMFSLHELFGVEIANRRYLQFMILVLGIFSVNFFLSQMPKYICLLQLKKYTRVGEVFTKYILTPVTMLYILVLFAYIAKILIFGLWNEVTIDWMIIGFTFFAIATYMFWTPLVETLNSSFKKLIWGSLLILSVILALSIWLRFSQGISFETLYLILIFDIWLGLISLYFLFFNNASYKWLFFSISLLIAVSQSEYMMDFLLSLTI</sequence>
<organism evidence="2">
    <name type="scientific">hydrothermal vent metagenome</name>
    <dbReference type="NCBI Taxonomy" id="652676"/>
    <lineage>
        <taxon>unclassified sequences</taxon>
        <taxon>metagenomes</taxon>
        <taxon>ecological metagenomes</taxon>
    </lineage>
</organism>
<feature type="transmembrane region" description="Helical" evidence="1">
    <location>
        <begin position="21"/>
        <end position="40"/>
    </location>
</feature>
<feature type="transmembrane region" description="Helical" evidence="1">
    <location>
        <begin position="339"/>
        <end position="357"/>
    </location>
</feature>
<keyword evidence="1" id="KW-0472">Membrane</keyword>
<feature type="transmembrane region" description="Helical" evidence="1">
    <location>
        <begin position="140"/>
        <end position="165"/>
    </location>
</feature>
<evidence type="ECO:0000256" key="1">
    <source>
        <dbReference type="SAM" id="Phobius"/>
    </source>
</evidence>
<keyword evidence="1" id="KW-1133">Transmembrane helix</keyword>
<reference evidence="2" key="1">
    <citation type="submission" date="2016-10" db="EMBL/GenBank/DDBJ databases">
        <authorList>
            <person name="de Groot N.N."/>
        </authorList>
    </citation>
    <scope>NUCLEOTIDE SEQUENCE</scope>
</reference>
<feature type="transmembrane region" description="Helical" evidence="1">
    <location>
        <begin position="313"/>
        <end position="332"/>
    </location>
</feature>
<dbReference type="AlphaFoldDB" id="A0A1W1CLA1"/>
<feature type="transmembrane region" description="Helical" evidence="1">
    <location>
        <begin position="78"/>
        <end position="96"/>
    </location>
</feature>
<accession>A0A1W1CLA1</accession>
<gene>
    <name evidence="2" type="ORF">MNB_SV-14-184</name>
</gene>
<keyword evidence="1" id="KW-0812">Transmembrane</keyword>
<feature type="transmembrane region" description="Helical" evidence="1">
    <location>
        <begin position="108"/>
        <end position="128"/>
    </location>
</feature>
<feature type="transmembrane region" description="Helical" evidence="1">
    <location>
        <begin position="52"/>
        <end position="71"/>
    </location>
</feature>